<evidence type="ECO:0000259" key="25">
    <source>
        <dbReference type="PROSITE" id="PS51190"/>
    </source>
</evidence>
<comment type="catalytic activity">
    <reaction evidence="21">
        <text>L-seryl-[protein] + ATP = O-phospho-L-seryl-[protein] + ADP + H(+)</text>
        <dbReference type="Rhea" id="RHEA:17989"/>
        <dbReference type="Rhea" id="RHEA-COMP:9863"/>
        <dbReference type="Rhea" id="RHEA-COMP:11604"/>
        <dbReference type="ChEBI" id="CHEBI:15378"/>
        <dbReference type="ChEBI" id="CHEBI:29999"/>
        <dbReference type="ChEBI" id="CHEBI:30616"/>
        <dbReference type="ChEBI" id="CHEBI:83421"/>
        <dbReference type="ChEBI" id="CHEBI:456216"/>
        <dbReference type="EC" id="2.7.11.1"/>
    </reaction>
</comment>
<comment type="similarity">
    <text evidence="2">Belongs to the PI3/PI4-kinase family. ATM subfamily.</text>
</comment>
<name>A0A4U0TMX9_9PEZI</name>
<evidence type="ECO:0000313" key="26">
    <source>
        <dbReference type="EMBL" id="TKA23330.1"/>
    </source>
</evidence>
<dbReference type="InterPro" id="IPR056802">
    <property type="entry name" value="ATR-like_M-HEAT"/>
</dbReference>
<evidence type="ECO:0000256" key="5">
    <source>
        <dbReference type="ARBA" id="ARBA00021345"/>
    </source>
</evidence>
<dbReference type="PROSITE" id="PS00916">
    <property type="entry name" value="PI3_4_KINASE_2"/>
    <property type="match status" value="1"/>
</dbReference>
<evidence type="ECO:0000256" key="8">
    <source>
        <dbReference type="ARBA" id="ARBA00022741"/>
    </source>
</evidence>
<organism evidence="26 27">
    <name type="scientific">Salinomyces thailandicus</name>
    <dbReference type="NCBI Taxonomy" id="706561"/>
    <lineage>
        <taxon>Eukaryota</taxon>
        <taxon>Fungi</taxon>
        <taxon>Dikarya</taxon>
        <taxon>Ascomycota</taxon>
        <taxon>Pezizomycotina</taxon>
        <taxon>Dothideomycetes</taxon>
        <taxon>Dothideomycetidae</taxon>
        <taxon>Mycosphaerellales</taxon>
        <taxon>Teratosphaeriaceae</taxon>
        <taxon>Salinomyces</taxon>
    </lineage>
</organism>
<proteinExistence type="inferred from homology"/>
<dbReference type="PROSITE" id="PS50290">
    <property type="entry name" value="PI3_4_KINASE_3"/>
    <property type="match status" value="1"/>
</dbReference>
<comment type="function">
    <text evidence="16">Serine/threonine protein kinase which activates checkpoint signaling upon genotoxic stresses such as ionizing radiation (IR), ultraviolet light (UV), or DNA replication stalling, thereby acting as a DNA damage sensor. Recognizes the substrate consensus sequence [ST]-Q. Phosphorylates histone H2A to form H2AS128ph (gamma-H2A) at sites of DNA damage, involved in the regulation of DNA damage response mechanism. Required for the control of telomere length and genome stability.</text>
</comment>
<comment type="caution">
    <text evidence="26">The sequence shown here is derived from an EMBL/GenBank/DDBJ whole genome shotgun (WGS) entry which is preliminary data.</text>
</comment>
<dbReference type="Pfam" id="PF08064">
    <property type="entry name" value="UME"/>
    <property type="match status" value="1"/>
</dbReference>
<evidence type="ECO:0000256" key="4">
    <source>
        <dbReference type="ARBA" id="ARBA00012513"/>
    </source>
</evidence>
<evidence type="ECO:0000256" key="20">
    <source>
        <dbReference type="ARBA" id="ARBA00047899"/>
    </source>
</evidence>
<dbReference type="InterPro" id="IPR012993">
    <property type="entry name" value="UME"/>
</dbReference>
<dbReference type="InterPro" id="IPR050517">
    <property type="entry name" value="DDR_Repair_Kinase"/>
</dbReference>
<feature type="domain" description="PI3K/PI4K catalytic" evidence="23">
    <location>
        <begin position="1872"/>
        <end position="2180"/>
    </location>
</feature>
<dbReference type="EMBL" id="NAJL01000057">
    <property type="protein sequence ID" value="TKA23330.1"/>
    <property type="molecule type" value="Genomic_DNA"/>
</dbReference>
<keyword evidence="12" id="KW-0156">Chromatin regulator</keyword>
<accession>A0A4U0TMX9</accession>
<feature type="domain" description="FAT" evidence="24">
    <location>
        <begin position="1187"/>
        <end position="1759"/>
    </location>
</feature>
<feature type="domain" description="FATC" evidence="25">
    <location>
        <begin position="2175"/>
        <end position="2207"/>
    </location>
</feature>
<evidence type="ECO:0000256" key="13">
    <source>
        <dbReference type="ARBA" id="ARBA00023204"/>
    </source>
</evidence>
<evidence type="ECO:0000256" key="10">
    <source>
        <dbReference type="ARBA" id="ARBA00022777"/>
    </source>
</evidence>
<dbReference type="InterPro" id="IPR000403">
    <property type="entry name" value="PI3/4_kinase_cat_dom"/>
</dbReference>
<evidence type="ECO:0000259" key="23">
    <source>
        <dbReference type="PROSITE" id="PS50290"/>
    </source>
</evidence>
<dbReference type="PROSITE" id="PS51190">
    <property type="entry name" value="FATC"/>
    <property type="match status" value="1"/>
</dbReference>
<dbReference type="Pfam" id="PF25385">
    <property type="entry name" value="HEAT_MEC1_N"/>
    <property type="match status" value="1"/>
</dbReference>
<dbReference type="GO" id="GO:0000077">
    <property type="term" value="P:DNA damage checkpoint signaling"/>
    <property type="evidence" value="ECO:0007669"/>
    <property type="project" value="TreeGrafter"/>
</dbReference>
<dbReference type="Gene3D" id="1.10.1070.11">
    <property type="entry name" value="Phosphatidylinositol 3-/4-kinase, catalytic domain"/>
    <property type="match status" value="1"/>
</dbReference>
<evidence type="ECO:0000256" key="12">
    <source>
        <dbReference type="ARBA" id="ARBA00022853"/>
    </source>
</evidence>
<dbReference type="GO" id="GO:0005524">
    <property type="term" value="F:ATP binding"/>
    <property type="evidence" value="ECO:0007669"/>
    <property type="project" value="UniProtKB-KW"/>
</dbReference>
<dbReference type="EC" id="2.7.11.1" evidence="4"/>
<dbReference type="GO" id="GO:0005634">
    <property type="term" value="C:nucleus"/>
    <property type="evidence" value="ECO:0007669"/>
    <property type="project" value="UniProtKB-SubCell"/>
</dbReference>
<dbReference type="GO" id="GO:0005694">
    <property type="term" value="C:chromosome"/>
    <property type="evidence" value="ECO:0007669"/>
    <property type="project" value="TreeGrafter"/>
</dbReference>
<evidence type="ECO:0000256" key="14">
    <source>
        <dbReference type="ARBA" id="ARBA00023242"/>
    </source>
</evidence>
<dbReference type="PROSITE" id="PS51189">
    <property type="entry name" value="FAT"/>
    <property type="match status" value="1"/>
</dbReference>
<feature type="region of interest" description="Disordered" evidence="22">
    <location>
        <begin position="1"/>
        <end position="30"/>
    </location>
</feature>
<dbReference type="Pfam" id="PF25030">
    <property type="entry name" value="M-HEAT_ATR"/>
    <property type="match status" value="1"/>
</dbReference>
<dbReference type="InterPro" id="IPR016024">
    <property type="entry name" value="ARM-type_fold"/>
</dbReference>
<dbReference type="InterPro" id="IPR011009">
    <property type="entry name" value="Kinase-like_dom_sf"/>
</dbReference>
<evidence type="ECO:0000256" key="17">
    <source>
        <dbReference type="ARBA" id="ARBA00029679"/>
    </source>
</evidence>
<dbReference type="InterPro" id="IPR003151">
    <property type="entry name" value="PIK-rel_kinase_FAT"/>
</dbReference>
<keyword evidence="27" id="KW-1185">Reference proteome</keyword>
<dbReference type="SMART" id="SM00802">
    <property type="entry name" value="UME"/>
    <property type="match status" value="1"/>
</dbReference>
<keyword evidence="8" id="KW-0547">Nucleotide-binding</keyword>
<dbReference type="Pfam" id="PF23593">
    <property type="entry name" value="HEAT_ATR"/>
    <property type="match status" value="1"/>
</dbReference>
<comment type="subunit">
    <text evidence="3">Associates with DNA double-strand breaks.</text>
</comment>
<dbReference type="Pfam" id="PF02259">
    <property type="entry name" value="FAT"/>
    <property type="match status" value="1"/>
</dbReference>
<evidence type="ECO:0000256" key="11">
    <source>
        <dbReference type="ARBA" id="ARBA00022840"/>
    </source>
</evidence>
<reference evidence="26 27" key="1">
    <citation type="submission" date="2017-03" db="EMBL/GenBank/DDBJ databases">
        <title>Genomes of endolithic fungi from Antarctica.</title>
        <authorList>
            <person name="Coleine C."/>
            <person name="Masonjones S."/>
            <person name="Stajich J.E."/>
        </authorList>
    </citation>
    <scope>NUCLEOTIDE SEQUENCE [LARGE SCALE GENOMIC DNA]</scope>
    <source>
        <strain evidence="26 27">CCFEE 6315</strain>
    </source>
</reference>
<dbReference type="PANTHER" id="PTHR11139:SF125">
    <property type="entry name" value="SERINE_THREONINE-PROTEIN KINASE MEC1"/>
    <property type="match status" value="1"/>
</dbReference>
<protein>
    <recommendedName>
        <fullName evidence="5">Serine/threonine-protein kinase MEC1</fullName>
        <ecNumber evidence="4">2.7.11.1</ecNumber>
    </recommendedName>
    <alternativeName>
        <fullName evidence="19">ATR homolog</fullName>
    </alternativeName>
    <alternativeName>
        <fullName evidence="18">DNA-damage checkpoint kinase MEC1</fullName>
    </alternativeName>
    <alternativeName>
        <fullName evidence="17">Mitosis entry checkpoint protein 1</fullName>
    </alternativeName>
</protein>
<dbReference type="GO" id="GO:0004674">
    <property type="term" value="F:protein serine/threonine kinase activity"/>
    <property type="evidence" value="ECO:0007669"/>
    <property type="project" value="UniProtKB-KW"/>
</dbReference>
<keyword evidence="13" id="KW-0234">DNA repair</keyword>
<keyword evidence="7" id="KW-0808">Transferase</keyword>
<comment type="subcellular location">
    <subcellularLocation>
        <location evidence="1">Nucleus</location>
    </subcellularLocation>
</comment>
<dbReference type="FunFam" id="1.10.1070.11:FF:000031">
    <property type="entry name" value="Phosphatidyl inositol 3-kinase"/>
    <property type="match status" value="1"/>
</dbReference>
<evidence type="ECO:0000259" key="24">
    <source>
        <dbReference type="PROSITE" id="PS51189"/>
    </source>
</evidence>
<feature type="region of interest" description="Disordered" evidence="22">
    <location>
        <begin position="228"/>
        <end position="265"/>
    </location>
</feature>
<dbReference type="CDD" id="cd00892">
    <property type="entry name" value="PIKKc_ATR"/>
    <property type="match status" value="1"/>
</dbReference>
<evidence type="ECO:0000256" key="9">
    <source>
        <dbReference type="ARBA" id="ARBA00022763"/>
    </source>
</evidence>
<keyword evidence="10" id="KW-0418">Kinase</keyword>
<evidence type="ECO:0000256" key="3">
    <source>
        <dbReference type="ARBA" id="ARBA00011370"/>
    </source>
</evidence>
<evidence type="ECO:0000313" key="27">
    <source>
        <dbReference type="Proteomes" id="UP000308549"/>
    </source>
</evidence>
<dbReference type="InterPro" id="IPR014009">
    <property type="entry name" value="PIK_FAT"/>
</dbReference>
<keyword evidence="15" id="KW-0469">Meiosis</keyword>
<dbReference type="InterPro" id="IPR003152">
    <property type="entry name" value="FATC_dom"/>
</dbReference>
<keyword evidence="6" id="KW-0723">Serine/threonine-protein kinase</keyword>
<dbReference type="InterPro" id="IPR036940">
    <property type="entry name" value="PI3/4_kinase_cat_sf"/>
</dbReference>
<dbReference type="SMART" id="SM01343">
    <property type="entry name" value="FATC"/>
    <property type="match status" value="1"/>
</dbReference>
<dbReference type="GO" id="GO:0000723">
    <property type="term" value="P:telomere maintenance"/>
    <property type="evidence" value="ECO:0007669"/>
    <property type="project" value="TreeGrafter"/>
</dbReference>
<evidence type="ECO:0000256" key="7">
    <source>
        <dbReference type="ARBA" id="ARBA00022679"/>
    </source>
</evidence>
<keyword evidence="11" id="KW-0067">ATP-binding</keyword>
<dbReference type="InterPro" id="IPR058681">
    <property type="entry name" value="HEAT_MEC1_N"/>
</dbReference>
<evidence type="ECO:0000256" key="19">
    <source>
        <dbReference type="ARBA" id="ARBA00033001"/>
    </source>
</evidence>
<evidence type="ECO:0000256" key="18">
    <source>
        <dbReference type="ARBA" id="ARBA00030459"/>
    </source>
</evidence>
<dbReference type="GO" id="GO:0006281">
    <property type="term" value="P:DNA repair"/>
    <property type="evidence" value="ECO:0007669"/>
    <property type="project" value="UniProtKB-KW"/>
</dbReference>
<sequence length="2207" mass="244780">MARGASKPNGVRPNRHGVHINGDGEVPPPSTLAAQIVQKQTRSAATQRQPQTAEDTTLANLLHEMLYNPAAAQETDANVNVQLVNVVAEAGLGPLAIDDPFAQLDMLLPQARDSIAVIDKTIRRQPELLFTPVVDDGPQLLLPLHGASEDLQRRLSAALTEQLRKGNFLAADALSPELRTLAACENFGTMNADLRTTTAAWLARYVPRAEFPPAVLQLLGILHQDEVMSDGEPQPATKEPIAPSSTAITGPRKRKRRKLLDSDAKSHSLDVSTHLTTLLTGGQSTDVSTLADLAPPMFKDLSVEERGSSLHLLATVAIKQPLAIIRLVCKLLELPELTGAKRLRVMVMLAVRECVPRLQDEAYLDLAATQIGRFCLGSLHSSVRELRIAAGQSLPHFLRDDLPDSLKVHNRHTALEYLRTISDRDVASEHETLIGAWGAVALTCGDRELNLVLLRLVDYLGHPNGLVSSVAAIEIEKLATTKGQTVEGLFKPFWGTIAVSIVQDLHTRPQKAQQLCEILNLSIDGFLVLTQKHTVPTLVLTKKQELLQRVAAARSTSVKDICLQPPSNRAAIIALLLTQSSADVEEAAMDCLSTVCRDFEGEDLAVLIRPDPALIGCEMLRLAGDAPEERKSRVHHAIKLFTTLAQRKAGSSKANLKANRTLIDFLDEQILGIMAHFSQLLEGVQGIEPIAERLRALRAIREMIRLIKAHASIALPQIRACLQSAMEVPELCGTAFSAWLELVSVLGPDDMIQVLGQTFALVLQYWPIFPQELQNLAARRISDLVKAHNKLLQENVLLLPSLSSIPALSKIGNEIDRLRKNETVEAHYRAFQQRLHDESRSVVYQAVKELCSYLIEHQEFVHDAALSEQPASALTALLRALLDATTKYSAMHADIANLCGKALGIVGCIDPNRVEAPRAQRKVLLLSNFERANEVVDWTIAFLEDVLVKTFKATTNARAQGFLAYTIQELLKFCGVAEVAGTRTRSSNAPAIEQKWKAMPEHVRITLIPFTTSRYHVFTNNALKPPDRKYPGFSLGTSYGTWLRSLVYDLLWRAKGDNPKMAFPLIARIIRSSDLGIAQFMLPYALLNIVLGGTVGEVECLVAELLAVLQCQPSNAAQLELAKQSSETIFGVLDYMASWLQEKKRVLSQTRADAYRTGHSPSDFSEVKDMGQIDELERFLARMPAEALANRAVECGAYARALFNWEQHIRQERSIVPSPGLQGPETKLYEKLQDIYASIDEPDGLEGIGAHLSILTEEQKVKQHAKSGRWVAAQAWYESRLADDARDEEAQGALLDCLRETGQYAALLRYAQTFLQPSPISGVATSPQSSKVLSLAIEGQWMTGDLAGLRSLVGSKDEPNVALDFDVGLGKLLISVADQDYESFSDQISVLRTAIASSMTVTGTSSLQACHGELKKLHALYEIEALNSRGQEDIAHFLEVSPKRLDALGSYITDKQYILALRRAAMRAREDTFTKDDLGSSWLTAARLARKAGNMHSAYNAVLQAFACGDQSTKLEEARLLWHDGHQRQAIQTLQTTLTNSGFASTEEIEVNSESSAGMQKQNKLVARAHLLLAKWRDASGQSQSKDMTVKYQTAAKMFQRWEKGHYYLGKHYNKLLEAEKTLPESKQSLSYRSGDISRSVVENMIRSIPFGNKFWHQTIPRVLTLWLDLGMKTLTRARSEDQTVFEKRSKALAQVNKQLTKYFERIPPYVFYTALPQMISRITHPHPDVWRTLSSIITRIASAHPSQALWGLLAVIRASDPARADRGAEILSRLKDPKPKVKTDGTDLRQLINSGQKLSDGLLQACEQHVEPRKQHVSLQKDLGFSHKLAPSGLVVPVEATLTANLPTSANSDKIRRHHAFASDKITIQAFEEDVLVLSSLQRPRKIVARGSDGKRYGLLCKPKDDLRKDQRLMEFNGIINRALKRDPESSKRRLYIKTYAVTPLSEESGTLEWVEGIKPTRDILLNLYARKGTRPNYNDIRNTLNEACASPENAYLFAERVQSQFPPSLWEWFTETYSEPETWFAARLRYARTAAVMSMTGHILGLGDRHGENLLLEESTGGVFHVDFNCLFDKGLTFEKPEMVPFRLTPNMVDAMGPTGYEGPFRKSSELTLGLLRQNKDTLMTVLETFLYDPTTDFAGKRKRTTPGVPETPQEILDSVDAKLKGLFKGENVPLGVEGYVDVLIREAVSPFNLASMYIGWCAFL</sequence>
<dbReference type="Pfam" id="PF02260">
    <property type="entry name" value="FATC"/>
    <property type="match status" value="1"/>
</dbReference>
<dbReference type="PANTHER" id="PTHR11139">
    <property type="entry name" value="ATAXIA TELANGIECTASIA MUTATED ATM -RELATED"/>
    <property type="match status" value="1"/>
</dbReference>
<gene>
    <name evidence="26" type="ORF">B0A50_07538</name>
</gene>
<dbReference type="SUPFAM" id="SSF56112">
    <property type="entry name" value="Protein kinase-like (PK-like)"/>
    <property type="match status" value="1"/>
</dbReference>
<evidence type="ECO:0000256" key="21">
    <source>
        <dbReference type="ARBA" id="ARBA00048679"/>
    </source>
</evidence>
<keyword evidence="14" id="KW-0539">Nucleus</keyword>
<evidence type="ECO:0000256" key="2">
    <source>
        <dbReference type="ARBA" id="ARBA00010769"/>
    </source>
</evidence>
<dbReference type="Gene3D" id="3.30.1010.10">
    <property type="entry name" value="Phosphatidylinositol 3-kinase Catalytic Subunit, Chain A, domain 4"/>
    <property type="match status" value="1"/>
</dbReference>
<dbReference type="Pfam" id="PF00454">
    <property type="entry name" value="PI3_PI4_kinase"/>
    <property type="match status" value="1"/>
</dbReference>
<evidence type="ECO:0000256" key="22">
    <source>
        <dbReference type="SAM" id="MobiDB-lite"/>
    </source>
</evidence>
<dbReference type="Proteomes" id="UP000308549">
    <property type="component" value="Unassembled WGS sequence"/>
</dbReference>
<keyword evidence="9" id="KW-0227">DNA damage</keyword>
<dbReference type="SMART" id="SM00146">
    <property type="entry name" value="PI3Kc"/>
    <property type="match status" value="1"/>
</dbReference>
<evidence type="ECO:0000256" key="15">
    <source>
        <dbReference type="ARBA" id="ARBA00023254"/>
    </source>
</evidence>
<dbReference type="InterPro" id="IPR057564">
    <property type="entry name" value="HEAT_ATR"/>
</dbReference>
<evidence type="ECO:0000256" key="6">
    <source>
        <dbReference type="ARBA" id="ARBA00022527"/>
    </source>
</evidence>
<dbReference type="InterPro" id="IPR018936">
    <property type="entry name" value="PI3/4_kinase_CS"/>
</dbReference>
<comment type="catalytic activity">
    <reaction evidence="20">
        <text>L-threonyl-[protein] + ATP = O-phospho-L-threonyl-[protein] + ADP + H(+)</text>
        <dbReference type="Rhea" id="RHEA:46608"/>
        <dbReference type="Rhea" id="RHEA-COMP:11060"/>
        <dbReference type="Rhea" id="RHEA-COMP:11605"/>
        <dbReference type="ChEBI" id="CHEBI:15378"/>
        <dbReference type="ChEBI" id="CHEBI:30013"/>
        <dbReference type="ChEBI" id="CHEBI:30616"/>
        <dbReference type="ChEBI" id="CHEBI:61977"/>
        <dbReference type="ChEBI" id="CHEBI:456216"/>
        <dbReference type="EC" id="2.7.11.1"/>
    </reaction>
</comment>
<dbReference type="OrthoDB" id="381190at2759"/>
<dbReference type="SUPFAM" id="SSF48371">
    <property type="entry name" value="ARM repeat"/>
    <property type="match status" value="1"/>
</dbReference>
<evidence type="ECO:0000256" key="1">
    <source>
        <dbReference type="ARBA" id="ARBA00004123"/>
    </source>
</evidence>
<evidence type="ECO:0000256" key="16">
    <source>
        <dbReference type="ARBA" id="ARBA00025079"/>
    </source>
</evidence>